<keyword evidence="2" id="KW-0812">Transmembrane</keyword>
<name>A0ABQ9NK44_9PEZI</name>
<keyword evidence="2" id="KW-1133">Transmembrane helix</keyword>
<dbReference type="Pfam" id="PF11915">
    <property type="entry name" value="DUF3433"/>
    <property type="match status" value="2"/>
</dbReference>
<feature type="region of interest" description="Disordered" evidence="1">
    <location>
        <begin position="134"/>
        <end position="157"/>
    </location>
</feature>
<accession>A0ABQ9NK44</accession>
<evidence type="ECO:0000256" key="1">
    <source>
        <dbReference type="SAM" id="MobiDB-lite"/>
    </source>
</evidence>
<evidence type="ECO:0008006" key="5">
    <source>
        <dbReference type="Google" id="ProtNLM"/>
    </source>
</evidence>
<feature type="transmembrane region" description="Helical" evidence="2">
    <location>
        <begin position="337"/>
        <end position="363"/>
    </location>
</feature>
<feature type="compositionally biased region" description="Basic and acidic residues" evidence="1">
    <location>
        <begin position="43"/>
        <end position="53"/>
    </location>
</feature>
<organism evidence="3 4">
    <name type="scientific">Coniosporium apollinis</name>
    <dbReference type="NCBI Taxonomy" id="61459"/>
    <lineage>
        <taxon>Eukaryota</taxon>
        <taxon>Fungi</taxon>
        <taxon>Dikarya</taxon>
        <taxon>Ascomycota</taxon>
        <taxon>Pezizomycotina</taxon>
        <taxon>Dothideomycetes</taxon>
        <taxon>Dothideomycetes incertae sedis</taxon>
        <taxon>Coniosporium</taxon>
    </lineage>
</organism>
<feature type="transmembrane region" description="Helical" evidence="2">
    <location>
        <begin position="383"/>
        <end position="403"/>
    </location>
</feature>
<dbReference type="PANTHER" id="PTHR37544">
    <property type="entry name" value="SPRAY-RELATED"/>
    <property type="match status" value="1"/>
</dbReference>
<sequence>MEGYPPSGNRSILSRLGSLRSSRPSKQSRYGRLGDEEEEPREDEARKRLRDVEEREDDESIDFDVTGFEGPIALQSAPPRTCADSESPDDWEHAGLAAEYNRLESQRIPGKLGGGMESVLEAPFLGRSDVEEITHHRGPSAPDSHARENAQKVAEKKGQILAVSEEPVIDISSFGGAEYESRNALNAFAQGSNGEANKSYYFPQDLDMPSWRPASMHWSYISVLVFIALALAGLQEFLCQVSMQRAKEDPPSGLLTFKRPVDLSLLDYFLYKYAPIIILVSYGVLWQAVDYDIKRLESYYQLSKRTGATAAESLNVDYLTFWSWLAPLKALRFRHWAVAYSSVGTLLAGGLVPILQSASVKLYPEMEDRRIDEDKFVRINPAWSRPLSAALVMVAICGVLLLFQLRRKSGLLSNPKGIAGIAAMATRSHILQDFRGLDTASHQAIHKQLKKRRYILHKSSLWQGEYIRQASRTDTIAPVKPENPHPLTLTLKAGVPYIIFMFLFLVAIPVLMFVPNANIITKTLPFLLTAIATCVKFFWNTIDCNIRMIEPFYVLSRRHAPARTLTLDYTGTMPGWLAVKALFNGHFLVALVALGAILTEVLTVCVSSFNVDGKKFFVVDFHHGNDKAEGDHASSDETFISFWVSFGLAFIILLYLISVASLVYACRRHPFLPRQPGTIASVLAFIHQSKMLLAFVNTERMDSGQMTKHLEKLGKTYALGWFRGRDGEDHCGVDEEEILSEYKHGVDWTKGRLLGGHIGTWDHY</sequence>
<keyword evidence="4" id="KW-1185">Reference proteome</keyword>
<feature type="transmembrane region" description="Helical" evidence="2">
    <location>
        <begin position="218"/>
        <end position="238"/>
    </location>
</feature>
<feature type="transmembrane region" description="Helical" evidence="2">
    <location>
        <begin position="270"/>
        <end position="289"/>
    </location>
</feature>
<feature type="compositionally biased region" description="Basic and acidic residues" evidence="1">
    <location>
        <begin position="144"/>
        <end position="157"/>
    </location>
</feature>
<evidence type="ECO:0000313" key="3">
    <source>
        <dbReference type="EMBL" id="KAJ9659911.1"/>
    </source>
</evidence>
<proteinExistence type="predicted"/>
<feature type="transmembrane region" description="Helical" evidence="2">
    <location>
        <begin position="494"/>
        <end position="513"/>
    </location>
</feature>
<reference evidence="3" key="1">
    <citation type="submission" date="2022-10" db="EMBL/GenBank/DDBJ databases">
        <title>Culturing micro-colonial fungi from biological soil crusts in the Mojave desert and describing Neophaeococcomyces mojavensis, and introducing the new genera and species Taxawa tesnikishii.</title>
        <authorList>
            <person name="Kurbessoian T."/>
            <person name="Stajich J.E."/>
        </authorList>
    </citation>
    <scope>NUCLEOTIDE SEQUENCE</scope>
    <source>
        <strain evidence="3">TK_1</strain>
    </source>
</reference>
<feature type="transmembrane region" description="Helical" evidence="2">
    <location>
        <begin position="587"/>
        <end position="609"/>
    </location>
</feature>
<dbReference type="EMBL" id="JAPDRL010000071">
    <property type="protein sequence ID" value="KAJ9659911.1"/>
    <property type="molecule type" value="Genomic_DNA"/>
</dbReference>
<evidence type="ECO:0000256" key="2">
    <source>
        <dbReference type="SAM" id="Phobius"/>
    </source>
</evidence>
<feature type="transmembrane region" description="Helical" evidence="2">
    <location>
        <begin position="640"/>
        <end position="665"/>
    </location>
</feature>
<feature type="compositionally biased region" description="Low complexity" evidence="1">
    <location>
        <begin position="7"/>
        <end position="25"/>
    </location>
</feature>
<comment type="caution">
    <text evidence="3">The sequence shown here is derived from an EMBL/GenBank/DDBJ whole genome shotgun (WGS) entry which is preliminary data.</text>
</comment>
<evidence type="ECO:0000313" key="4">
    <source>
        <dbReference type="Proteomes" id="UP001172684"/>
    </source>
</evidence>
<keyword evidence="2" id="KW-0472">Membrane</keyword>
<gene>
    <name evidence="3" type="ORF">H2201_007171</name>
</gene>
<protein>
    <recommendedName>
        <fullName evidence="5">DUF3433 domain-containing protein</fullName>
    </recommendedName>
</protein>
<dbReference type="InterPro" id="IPR021840">
    <property type="entry name" value="DUF3433"/>
</dbReference>
<dbReference type="PANTHER" id="PTHR37544:SF3">
    <property type="entry name" value="SPRAY"/>
    <property type="match status" value="1"/>
</dbReference>
<feature type="region of interest" description="Disordered" evidence="1">
    <location>
        <begin position="1"/>
        <end position="90"/>
    </location>
</feature>
<dbReference type="Proteomes" id="UP001172684">
    <property type="component" value="Unassembled WGS sequence"/>
</dbReference>